<evidence type="ECO:0000259" key="8">
    <source>
        <dbReference type="PROSITE" id="PS50164"/>
    </source>
</evidence>
<dbReference type="HOGENOM" id="CLU_014841_3_2_0"/>
<keyword evidence="1 6" id="KW-0963">Cytoplasm</keyword>
<dbReference type="CDD" id="cd10434">
    <property type="entry name" value="GIY-YIG_UvrC_Cho"/>
    <property type="match status" value="1"/>
</dbReference>
<feature type="domain" description="UvrC family homology region profile" evidence="9">
    <location>
        <begin position="327"/>
        <end position="442"/>
    </location>
</feature>
<keyword evidence="11" id="KW-1185">Reference proteome</keyword>
<dbReference type="InterPro" id="IPR038476">
    <property type="entry name" value="UvrC_RNase_H_dom_sf"/>
</dbReference>
<feature type="domain" description="GIY-YIG" evidence="8">
    <location>
        <begin position="12"/>
        <end position="91"/>
    </location>
</feature>
<comment type="function">
    <text evidence="6">The UvrABC repair system catalyzes the recognition and processing of DNA lesions. UvrC both incises the 5' and 3' sides of the lesion. The N-terminal half is responsible for the 3' incision and the C-terminal half is responsible for the 5' incision.</text>
</comment>
<dbReference type="PROSITE" id="PS50164">
    <property type="entry name" value="GIY_YIG"/>
    <property type="match status" value="1"/>
</dbReference>
<protein>
    <recommendedName>
        <fullName evidence="6">UvrABC system protein C</fullName>
        <shortName evidence="6">Protein UvrC</shortName>
    </recommendedName>
    <alternativeName>
        <fullName evidence="6">Excinuclease ABC subunit C</fullName>
    </alternativeName>
</protein>
<dbReference type="SUPFAM" id="SSF47781">
    <property type="entry name" value="RuvA domain 2-like"/>
    <property type="match status" value="1"/>
</dbReference>
<comment type="similarity">
    <text evidence="6">Belongs to the UvrC family.</text>
</comment>
<evidence type="ECO:0000256" key="6">
    <source>
        <dbReference type="HAMAP-Rule" id="MF_00203"/>
    </source>
</evidence>
<dbReference type="FunFam" id="3.40.1440.10:FF:000001">
    <property type="entry name" value="UvrABC system protein C"/>
    <property type="match status" value="1"/>
</dbReference>
<comment type="subunit">
    <text evidence="6">Interacts with UvrB in an incision complex.</text>
</comment>
<evidence type="ECO:0000256" key="3">
    <source>
        <dbReference type="ARBA" id="ARBA00022769"/>
    </source>
</evidence>
<evidence type="ECO:0000256" key="2">
    <source>
        <dbReference type="ARBA" id="ARBA00022763"/>
    </source>
</evidence>
<dbReference type="Gene3D" id="3.40.1440.10">
    <property type="entry name" value="GIY-YIG endonuclease"/>
    <property type="match status" value="1"/>
</dbReference>
<dbReference type="Pfam" id="PF02151">
    <property type="entry name" value="UVR"/>
    <property type="match status" value="1"/>
</dbReference>
<dbReference type="NCBIfam" id="TIGR00194">
    <property type="entry name" value="uvrC"/>
    <property type="match status" value="1"/>
</dbReference>
<gene>
    <name evidence="6" type="primary">uvrC</name>
    <name evidence="10" type="ORF">Theth_0752</name>
</gene>
<dbReference type="Pfam" id="PF14520">
    <property type="entry name" value="HHH_5"/>
    <property type="match status" value="1"/>
</dbReference>
<dbReference type="PATRIC" id="fig|688269.3.peg.776"/>
<comment type="subcellular location">
    <subcellularLocation>
        <location evidence="6">Cytoplasm</location>
    </subcellularLocation>
</comment>
<name>F7YY27_9THEM</name>
<organism evidence="10 11">
    <name type="scientific">Pseudothermotoga thermarum DSM 5069</name>
    <dbReference type="NCBI Taxonomy" id="688269"/>
    <lineage>
        <taxon>Bacteria</taxon>
        <taxon>Thermotogati</taxon>
        <taxon>Thermotogota</taxon>
        <taxon>Thermotogae</taxon>
        <taxon>Thermotogales</taxon>
        <taxon>Thermotogaceae</taxon>
        <taxon>Pseudothermotoga</taxon>
    </lineage>
</organism>
<feature type="domain" description="UVR" evidence="7">
    <location>
        <begin position="200"/>
        <end position="235"/>
    </location>
</feature>
<dbReference type="InterPro" id="IPR001162">
    <property type="entry name" value="UvrC_RNase_H_dom"/>
</dbReference>
<keyword evidence="2 6" id="KW-0227">DNA damage</keyword>
<keyword evidence="4 6" id="KW-0267">Excision nuclease</keyword>
<dbReference type="GO" id="GO:0009380">
    <property type="term" value="C:excinuclease repair complex"/>
    <property type="evidence" value="ECO:0007669"/>
    <property type="project" value="InterPro"/>
</dbReference>
<dbReference type="Pfam" id="PF01541">
    <property type="entry name" value="GIY-YIG"/>
    <property type="match status" value="1"/>
</dbReference>
<dbReference type="PANTHER" id="PTHR30562:SF1">
    <property type="entry name" value="UVRABC SYSTEM PROTEIN C"/>
    <property type="match status" value="1"/>
</dbReference>
<dbReference type="GO" id="GO:0006289">
    <property type="term" value="P:nucleotide-excision repair"/>
    <property type="evidence" value="ECO:0007669"/>
    <property type="project" value="UniProtKB-UniRule"/>
</dbReference>
<dbReference type="KEGG" id="tta:Theth_0752"/>
<dbReference type="GO" id="GO:0009432">
    <property type="term" value="P:SOS response"/>
    <property type="evidence" value="ECO:0007669"/>
    <property type="project" value="UniProtKB-UniRule"/>
</dbReference>
<dbReference type="PROSITE" id="PS50165">
    <property type="entry name" value="UVRC"/>
    <property type="match status" value="1"/>
</dbReference>
<dbReference type="Proteomes" id="UP000006804">
    <property type="component" value="Chromosome"/>
</dbReference>
<dbReference type="STRING" id="688269.Theth_0752"/>
<keyword evidence="6" id="KW-0742">SOS response</keyword>
<dbReference type="InterPro" id="IPR001943">
    <property type="entry name" value="UVR_dom"/>
</dbReference>
<dbReference type="EMBL" id="CP002351">
    <property type="protein sequence ID" value="AEH50837.1"/>
    <property type="molecule type" value="Genomic_DNA"/>
</dbReference>
<evidence type="ECO:0000259" key="7">
    <source>
        <dbReference type="PROSITE" id="PS50151"/>
    </source>
</evidence>
<dbReference type="GO" id="GO:0005737">
    <property type="term" value="C:cytoplasm"/>
    <property type="evidence" value="ECO:0007669"/>
    <property type="project" value="UniProtKB-SubCell"/>
</dbReference>
<dbReference type="Gene3D" id="1.10.150.20">
    <property type="entry name" value="5' to 3' exonuclease, C-terminal subdomain"/>
    <property type="match status" value="1"/>
</dbReference>
<dbReference type="SUPFAM" id="SSF82771">
    <property type="entry name" value="GIY-YIG endonuclease"/>
    <property type="match status" value="1"/>
</dbReference>
<dbReference type="InterPro" id="IPR010994">
    <property type="entry name" value="RuvA_2-like"/>
</dbReference>
<dbReference type="InterPro" id="IPR036876">
    <property type="entry name" value="UVR_dom_sf"/>
</dbReference>
<dbReference type="InterPro" id="IPR004791">
    <property type="entry name" value="UvrC"/>
</dbReference>
<dbReference type="InterPro" id="IPR050066">
    <property type="entry name" value="UvrABC_protein_C"/>
</dbReference>
<dbReference type="InterPro" id="IPR047296">
    <property type="entry name" value="GIY-YIG_UvrC_Cho"/>
</dbReference>
<dbReference type="Gene3D" id="4.10.860.10">
    <property type="entry name" value="UVR domain"/>
    <property type="match status" value="1"/>
</dbReference>
<dbReference type="Pfam" id="PF08459">
    <property type="entry name" value="UvrC_RNaseH_dom"/>
    <property type="match status" value="1"/>
</dbReference>
<dbReference type="GO" id="GO:0009381">
    <property type="term" value="F:excinuclease ABC activity"/>
    <property type="evidence" value="ECO:0007669"/>
    <property type="project" value="UniProtKB-UniRule"/>
</dbReference>
<dbReference type="SMART" id="SM00465">
    <property type="entry name" value="GIYc"/>
    <property type="match status" value="1"/>
</dbReference>
<dbReference type="InterPro" id="IPR035901">
    <property type="entry name" value="GIY-YIG_endonuc_sf"/>
</dbReference>
<evidence type="ECO:0000259" key="9">
    <source>
        <dbReference type="PROSITE" id="PS50165"/>
    </source>
</evidence>
<dbReference type="SUPFAM" id="SSF46600">
    <property type="entry name" value="C-terminal UvrC-binding domain of UvrB"/>
    <property type="match status" value="1"/>
</dbReference>
<evidence type="ECO:0000256" key="1">
    <source>
        <dbReference type="ARBA" id="ARBA00022490"/>
    </source>
</evidence>
<proteinExistence type="inferred from homology"/>
<dbReference type="AlphaFoldDB" id="F7YY27"/>
<dbReference type="PANTHER" id="PTHR30562">
    <property type="entry name" value="UVRC/OXIDOREDUCTASE"/>
    <property type="match status" value="1"/>
</dbReference>
<dbReference type="OrthoDB" id="9804933at2"/>
<dbReference type="HAMAP" id="MF_00203">
    <property type="entry name" value="UvrC"/>
    <property type="match status" value="1"/>
</dbReference>
<reference evidence="10 11" key="1">
    <citation type="submission" date="2010-11" db="EMBL/GenBank/DDBJ databases">
        <title>The complete genome of Thermotoga thermarum DSM 5069.</title>
        <authorList>
            <consortium name="US DOE Joint Genome Institute (JGI-PGF)"/>
            <person name="Lucas S."/>
            <person name="Copeland A."/>
            <person name="Lapidus A."/>
            <person name="Bruce D."/>
            <person name="Goodwin L."/>
            <person name="Pitluck S."/>
            <person name="Kyrpides N."/>
            <person name="Mavromatis K."/>
            <person name="Ivanova N."/>
            <person name="Zeytun A."/>
            <person name="Brettin T."/>
            <person name="Detter J.C."/>
            <person name="Tapia R."/>
            <person name="Han C."/>
            <person name="Land M."/>
            <person name="Hauser L."/>
            <person name="Markowitz V."/>
            <person name="Cheng J.-F."/>
            <person name="Hugenholtz P."/>
            <person name="Woyke T."/>
            <person name="Wu D."/>
            <person name="Spring S."/>
            <person name="Schroeder M."/>
            <person name="Brambilla E."/>
            <person name="Klenk H.-P."/>
            <person name="Eisen J.A."/>
        </authorList>
    </citation>
    <scope>NUCLEOTIDE SEQUENCE [LARGE SCALE GENOMIC DNA]</scope>
    <source>
        <strain evidence="10 11">DSM 5069</strain>
    </source>
</reference>
<dbReference type="InterPro" id="IPR000305">
    <property type="entry name" value="GIY-YIG_endonuc"/>
</dbReference>
<keyword evidence="5 6" id="KW-0234">DNA repair</keyword>
<evidence type="ECO:0000256" key="4">
    <source>
        <dbReference type="ARBA" id="ARBA00022881"/>
    </source>
</evidence>
<dbReference type="eggNOG" id="COG0322">
    <property type="taxonomic scope" value="Bacteria"/>
</dbReference>
<sequence precursor="true">MSIEEKAKQAPNLPGVYIFYGPNGEYLYIGKAKNLRKRLKSYFSNSSKTNRKMQQLLQEAIDLDFTIVENEREALLLEANLIYTYKPKYNVMLKDSQHYPYIEITNDLFPTIRITRNKIANSEYFGPYTDANFVRDLVDFLQQVYKFRTCEKDLSKPIRKPCMDYYLHRCEAPCVGNITHQEYFEKCILPTKNFLKGDILSTLELIKRKMKIHADMLDFENAAKYRDLLFKFEKVMQKQQVVVEPWRNLDVIGQCKNVFVVFRVRGGYLVGKLSYEMEGDLKDFLFNYYIVNRNEIPPAVVSKKAVNVENLVVSRKPMDEVESGLLKKAMINAQESLQHIQTNLEYLRKMQEILNLSKIPIRIEGIDVSHLHGELTVASVVVFVEGNAQKDEYRHYRFDTQSMDDLAVIRQLVLRRYSKHSLPDLIFVDGGQEQVKTVKEALKSIGKDCDVVGLAKKEEIIHTINGPVRLPLDNPVLRILVKIRDEAHRFANSFHAKLRLKKLQQTVFDQIKGIGSKRKEKLLAHFGSVQKIKEASVEEIAKVIKNKKLAEEILKKLKGESS</sequence>
<evidence type="ECO:0000313" key="11">
    <source>
        <dbReference type="Proteomes" id="UP000006804"/>
    </source>
</evidence>
<dbReference type="PROSITE" id="PS50151">
    <property type="entry name" value="UVR"/>
    <property type="match status" value="1"/>
</dbReference>
<evidence type="ECO:0000313" key="10">
    <source>
        <dbReference type="EMBL" id="AEH50837.1"/>
    </source>
</evidence>
<dbReference type="Gene3D" id="3.30.420.340">
    <property type="entry name" value="UvrC, RNAse H endonuclease domain"/>
    <property type="match status" value="1"/>
</dbReference>
<keyword evidence="3 6" id="KW-0228">DNA excision</keyword>
<evidence type="ECO:0000256" key="5">
    <source>
        <dbReference type="ARBA" id="ARBA00023204"/>
    </source>
</evidence>
<dbReference type="GO" id="GO:0003677">
    <property type="term" value="F:DNA binding"/>
    <property type="evidence" value="ECO:0007669"/>
    <property type="project" value="UniProtKB-UniRule"/>
</dbReference>
<accession>F7YY27</accession>